<dbReference type="OrthoDB" id="5102328at2759"/>
<proteinExistence type="predicted"/>
<dbReference type="AlphaFoldDB" id="A0A3M2SNG2"/>
<feature type="compositionally biased region" description="Polar residues" evidence="1">
    <location>
        <begin position="9"/>
        <end position="19"/>
    </location>
</feature>
<name>A0A3M2SNG2_9HYPO</name>
<comment type="caution">
    <text evidence="2">The sequence shown here is derived from an EMBL/GenBank/DDBJ whole genome shotgun (WGS) entry which is preliminary data.</text>
</comment>
<protein>
    <submittedName>
        <fullName evidence="2">Uncharacterized protein</fullName>
    </submittedName>
</protein>
<reference evidence="2 3" key="1">
    <citation type="submission" date="2017-06" db="EMBL/GenBank/DDBJ databases">
        <title>Comparative genomic analysis of Ambrosia Fusariam Clade fungi.</title>
        <authorList>
            <person name="Stajich J.E."/>
            <person name="Carrillo J."/>
            <person name="Kijimoto T."/>
            <person name="Eskalen A."/>
            <person name="O'Donnell K."/>
            <person name="Kasson M."/>
        </authorList>
    </citation>
    <scope>NUCLEOTIDE SEQUENCE [LARGE SCALE GENOMIC DNA]</scope>
    <source>
        <strain evidence="2">UCR3666</strain>
    </source>
</reference>
<feature type="region of interest" description="Disordered" evidence="1">
    <location>
        <begin position="1"/>
        <end position="21"/>
    </location>
</feature>
<accession>A0A3M2SNG2</accession>
<evidence type="ECO:0000256" key="1">
    <source>
        <dbReference type="SAM" id="MobiDB-lite"/>
    </source>
</evidence>
<gene>
    <name evidence="2" type="ORF">CDV36_001210</name>
</gene>
<dbReference type="EMBL" id="NKUJ01000011">
    <property type="protein sequence ID" value="RMJ19088.1"/>
    <property type="molecule type" value="Genomic_DNA"/>
</dbReference>
<organism evidence="2 3">
    <name type="scientific">Fusarium kuroshium</name>
    <dbReference type="NCBI Taxonomy" id="2010991"/>
    <lineage>
        <taxon>Eukaryota</taxon>
        <taxon>Fungi</taxon>
        <taxon>Dikarya</taxon>
        <taxon>Ascomycota</taxon>
        <taxon>Pezizomycotina</taxon>
        <taxon>Sordariomycetes</taxon>
        <taxon>Hypocreomycetidae</taxon>
        <taxon>Hypocreales</taxon>
        <taxon>Nectriaceae</taxon>
        <taxon>Fusarium</taxon>
        <taxon>Fusarium solani species complex</taxon>
    </lineage>
</organism>
<evidence type="ECO:0000313" key="3">
    <source>
        <dbReference type="Proteomes" id="UP000277212"/>
    </source>
</evidence>
<keyword evidence="3" id="KW-1185">Reference proteome</keyword>
<evidence type="ECO:0000313" key="2">
    <source>
        <dbReference type="EMBL" id="RMJ19088.1"/>
    </source>
</evidence>
<dbReference type="Proteomes" id="UP000277212">
    <property type="component" value="Unassembled WGS sequence"/>
</dbReference>
<sequence>MLTQWPGHSPSSSQPQVLNSDHMFTDDFQHCRSIFPIESDTALLDATNGLRNQMDQLSAQLSTRISDVKREVGNLKYDVGDVKRQAGDVTWGLDDLGRGITNS</sequence>